<reference evidence="1 2" key="1">
    <citation type="submission" date="2019-10" db="EMBL/GenBank/DDBJ databases">
        <title>Extracellular Electron Transfer in a Candidatus Methanoperedens spp. Enrichment Culture.</title>
        <authorList>
            <person name="Berger S."/>
            <person name="Rangel Shaw D."/>
            <person name="Berben T."/>
            <person name="In 'T Zandt M."/>
            <person name="Frank J."/>
            <person name="Reimann J."/>
            <person name="Jetten M.S.M."/>
            <person name="Welte C.U."/>
        </authorList>
    </citation>
    <scope>NUCLEOTIDE SEQUENCE [LARGE SCALE GENOMIC DNA]</scope>
    <source>
        <strain evidence="1">SB12</strain>
    </source>
</reference>
<protein>
    <recommendedName>
        <fullName evidence="3">Rrf2 family transcriptional regulator</fullName>
    </recommendedName>
</protein>
<proteinExistence type="predicted"/>
<organism evidence="1 2">
    <name type="scientific">Leptonema illini</name>
    <dbReference type="NCBI Taxonomy" id="183"/>
    <lineage>
        <taxon>Bacteria</taxon>
        <taxon>Pseudomonadati</taxon>
        <taxon>Spirochaetota</taxon>
        <taxon>Spirochaetia</taxon>
        <taxon>Leptospirales</taxon>
        <taxon>Leptospiraceae</taxon>
        <taxon>Leptonema</taxon>
    </lineage>
</organism>
<name>A0A833GXT0_9LEPT</name>
<accession>A0A833GXT0</accession>
<dbReference type="PROSITE" id="PS51197">
    <property type="entry name" value="HTH_RRF2_2"/>
    <property type="match status" value="1"/>
</dbReference>
<evidence type="ECO:0008006" key="3">
    <source>
        <dbReference type="Google" id="ProtNLM"/>
    </source>
</evidence>
<dbReference type="InterPro" id="IPR036390">
    <property type="entry name" value="WH_DNA-bd_sf"/>
</dbReference>
<evidence type="ECO:0000313" key="2">
    <source>
        <dbReference type="Proteomes" id="UP000460298"/>
    </source>
</evidence>
<comment type="caution">
    <text evidence="1">The sequence shown here is derived from an EMBL/GenBank/DDBJ whole genome shotgun (WGS) entry which is preliminary data.</text>
</comment>
<dbReference type="Pfam" id="PF02082">
    <property type="entry name" value="Rrf2"/>
    <property type="match status" value="1"/>
</dbReference>
<dbReference type="GO" id="GO:0003700">
    <property type="term" value="F:DNA-binding transcription factor activity"/>
    <property type="evidence" value="ECO:0007669"/>
    <property type="project" value="TreeGrafter"/>
</dbReference>
<evidence type="ECO:0000313" key="1">
    <source>
        <dbReference type="EMBL" id="KAB2929431.1"/>
    </source>
</evidence>
<dbReference type="AlphaFoldDB" id="A0A833GXT0"/>
<gene>
    <name evidence="1" type="ORF">F9K24_19850</name>
</gene>
<sequence length="145" mass="17018">METILFDRQTILTLKAVLFLARHYEENRYYKVKEMSEALGVSRSYLARIIQSLVKNKILRSSTGPTGGFYIPEENMDLTVNDVIAFTGYDRHLDRCVMEWPGCSDDKPCPLHHSWVRFKDGIRRDMARMTVRQARKLLYDRLEAK</sequence>
<dbReference type="Gene3D" id="1.10.10.10">
    <property type="entry name" value="Winged helix-like DNA-binding domain superfamily/Winged helix DNA-binding domain"/>
    <property type="match status" value="1"/>
</dbReference>
<dbReference type="SUPFAM" id="SSF46785">
    <property type="entry name" value="Winged helix' DNA-binding domain"/>
    <property type="match status" value="1"/>
</dbReference>
<dbReference type="GO" id="GO:0005829">
    <property type="term" value="C:cytosol"/>
    <property type="evidence" value="ECO:0007669"/>
    <property type="project" value="TreeGrafter"/>
</dbReference>
<dbReference type="EMBL" id="WBUI01000031">
    <property type="protein sequence ID" value="KAB2929431.1"/>
    <property type="molecule type" value="Genomic_DNA"/>
</dbReference>
<dbReference type="Proteomes" id="UP000460298">
    <property type="component" value="Unassembled WGS sequence"/>
</dbReference>
<dbReference type="InterPro" id="IPR000944">
    <property type="entry name" value="Tscrpt_reg_Rrf2"/>
</dbReference>
<dbReference type="PANTHER" id="PTHR33221:SF14">
    <property type="entry name" value="HTH-TYPE TRANSCRIPTIONAL REGULATOR AQ_268-RELATED"/>
    <property type="match status" value="1"/>
</dbReference>
<dbReference type="PANTHER" id="PTHR33221">
    <property type="entry name" value="WINGED HELIX-TURN-HELIX TRANSCRIPTIONAL REGULATOR, RRF2 FAMILY"/>
    <property type="match status" value="1"/>
</dbReference>
<dbReference type="InterPro" id="IPR036388">
    <property type="entry name" value="WH-like_DNA-bd_sf"/>
</dbReference>